<accession>A0A7G7GFB9</accession>
<dbReference type="Proteomes" id="UP000515237">
    <property type="component" value="Chromosome"/>
</dbReference>
<dbReference type="EMBL" id="CP055156">
    <property type="protein sequence ID" value="QNF35853.1"/>
    <property type="molecule type" value="Genomic_DNA"/>
</dbReference>
<dbReference type="InterPro" id="IPR037523">
    <property type="entry name" value="VOC_core"/>
</dbReference>
<protein>
    <submittedName>
        <fullName evidence="2">VOC family protein</fullName>
    </submittedName>
</protein>
<proteinExistence type="predicted"/>
<evidence type="ECO:0000313" key="2">
    <source>
        <dbReference type="EMBL" id="QNF35853.1"/>
    </source>
</evidence>
<dbReference type="KEGG" id="aswu:HUW51_15075"/>
<evidence type="ECO:0000259" key="1">
    <source>
        <dbReference type="PROSITE" id="PS51819"/>
    </source>
</evidence>
<dbReference type="PROSITE" id="PS51819">
    <property type="entry name" value="VOC"/>
    <property type="match status" value="1"/>
</dbReference>
<sequence length="129" mass="14783">MFKNTPAFSSFSVDDLEKAKQFYSQVLQLEVTEDKVMGLLHLHLAESTSVLIYPKPNHEPATFTILNFRVNNIDEAVRELKSRNVIFENYQNPAYGTDENHISRNPQVDVAWFKDPASNILSVLQEKQA</sequence>
<organism evidence="2 3">
    <name type="scientific">Adhaeribacter swui</name>
    <dbReference type="NCBI Taxonomy" id="2086471"/>
    <lineage>
        <taxon>Bacteria</taxon>
        <taxon>Pseudomonadati</taxon>
        <taxon>Bacteroidota</taxon>
        <taxon>Cytophagia</taxon>
        <taxon>Cytophagales</taxon>
        <taxon>Hymenobacteraceae</taxon>
        <taxon>Adhaeribacter</taxon>
    </lineage>
</organism>
<reference evidence="2 3" key="1">
    <citation type="journal article" date="2018" name="Int. J. Syst. Evol. Microbiol.">
        <title>Adhaeribacter swui sp. nov., isolated from wet mud.</title>
        <authorList>
            <person name="Kim D.U."/>
            <person name="Kim K.W."/>
            <person name="Kang M.S."/>
            <person name="Kim J.Y."/>
            <person name="Jang J.H."/>
            <person name="Kim M.K."/>
        </authorList>
    </citation>
    <scope>NUCLEOTIDE SEQUENCE [LARGE SCALE GENOMIC DNA]</scope>
    <source>
        <strain evidence="2 3">KCTC 52873</strain>
    </source>
</reference>
<dbReference type="AlphaFoldDB" id="A0A7G7GFB9"/>
<dbReference type="SUPFAM" id="SSF54593">
    <property type="entry name" value="Glyoxalase/Bleomycin resistance protein/Dihydroxybiphenyl dioxygenase"/>
    <property type="match status" value="1"/>
</dbReference>
<evidence type="ECO:0000313" key="3">
    <source>
        <dbReference type="Proteomes" id="UP000515237"/>
    </source>
</evidence>
<name>A0A7G7GFB9_9BACT</name>
<dbReference type="Pfam" id="PF00903">
    <property type="entry name" value="Glyoxalase"/>
    <property type="match status" value="1"/>
</dbReference>
<dbReference type="InterPro" id="IPR004360">
    <property type="entry name" value="Glyas_Fos-R_dOase_dom"/>
</dbReference>
<feature type="domain" description="VOC" evidence="1">
    <location>
        <begin position="5"/>
        <end position="126"/>
    </location>
</feature>
<keyword evidence="3" id="KW-1185">Reference proteome</keyword>
<gene>
    <name evidence="2" type="ORF">HUW51_15075</name>
</gene>
<dbReference type="InterPro" id="IPR029068">
    <property type="entry name" value="Glyas_Bleomycin-R_OHBP_Dase"/>
</dbReference>
<dbReference type="Gene3D" id="3.10.180.10">
    <property type="entry name" value="2,3-Dihydroxybiphenyl 1,2-Dioxygenase, domain 1"/>
    <property type="match status" value="1"/>
</dbReference>